<dbReference type="PANTHER" id="PTHR24223">
    <property type="entry name" value="ATP-BINDING CASSETTE SUB-FAMILY C"/>
    <property type="match status" value="1"/>
</dbReference>
<dbReference type="Gene3D" id="3.40.50.300">
    <property type="entry name" value="P-loop containing nucleotide triphosphate hydrolases"/>
    <property type="match status" value="2"/>
</dbReference>
<protein>
    <submittedName>
        <fullName evidence="15">Atp-dependent bile acid permease</fullName>
    </submittedName>
</protein>
<dbReference type="PROSITE" id="PS00211">
    <property type="entry name" value="ABC_TRANSPORTER_1"/>
    <property type="match status" value="1"/>
</dbReference>
<sequence length="1498" mass="163405">MASTTITAACLTVPAACTFFSLRQRGQSHQAYASLAVDEDGDGAEDVVDDTPLAARTARLFAAAGAICAVVASAFASLDARSMESFMLLAGWALVAFQALRFVREKSSSLRRFRLGVLLAGSCIALLVGVAFTHYFAAADASLAFRAVSAAEFVAGATAAVGGVSVPRQQALSEPTGAPVDAQNAVSALSKYTFSWARPLLDRARAQGTLEYADLPSLDSETRARHLHARFHRSPSTPLWRLVIADHRQNFIVQWALTVVESFLLVGPQFCLFQLLKLLERKGTEPIDHRDLWLWAVALIVLKITHLFCESWIEWVNFAMLATPIRSQLSALIFSKSMRLKDIRTVKNTDVAAKKPNSEDADSGIGDVDEEALEMETLMTKEERDAAEADDEADEEEPSPAAQGAINLLGVDVQRVSDFAGYNVLIPGSLLKILIAACFLVNLIGWISTVVGLSVPILFQPLNQVATRGYSNAAEAVMMVRDEKTHVVTEALHGIRQIKFSAIESQWQSVIMETRKRELGAQWRLFKWGTFMTFTWLSMPILLGAAALGTYAWLNGSVTASVAFTALSVFTSLEWTLSVVPTTITELIDAKVSITRIQQHLDQQNERGDAKTGDEVTFTNASVRWPSESIDSSAFTLRDLNLQFPNNELSVIHGKTGSGKSLLLAAILGEADVVKGTVRAPRSASSLDRRDNLATLSNWIIPSSVAFVSQIPWIENASLKDNVLFGLPFVASRYRKVLDACALTKDLEVLPDGEETEIGASGINLSGGQRWRVTLARALYSRAGTLVLDDIFSAVDTHVGKHILVNALHGELVEARTRILVTHHIGLVSALASYIVELDGDGFVKTATHHRPLVQHFDTDISEDSEDLENVELEGTKAPPKKFVEDEVREKGRVKLDVYKGYMGASGGVSYWTLTIGLYVLSALSILGRSYWIKYWTQQTNSSAPDKKPDDDLKFYLGVYLGISTFAALTIAIKTLTVMRAAIRASHALFESITYTVLHAPPRWLDTVPVGRILNRFVGDFALVDSRLGGDFNWSFHGILTIMTIIGAALFVSGYMILPIVLFALVSLYYTNIYLEGARDIKRLESNAKSPIFELLGSALAGLATIRSFGKADDYAERMFGRIDDYGKSTWNLLLATRWMAFRHGLFGSIFTFLVAVTVILLDGISASLAGFTLGFALEYSNIAIQTIGRYTGFELDMNSAERVIEYTKLKTEDLSGSPAPRDWPTAGRLQVQNLSASYAPDLPLVLKGLSFTAESRQRIGVVGRTGSGKSSLTLALFRFLAARDGGRILIDGLDISRLRLHDVRSRLAIIPQDPVLFSGTLRSNLDPFDEHGDAALLDALRRVHLLESDAVEEQARGGADGAGAANVNIFRTLGTPIARGGLNLSQGQRQLLCLARAVVRQPRLMVLDEATSAVDMATDARIQRSIREDFGGCTLLVIAHRLSTVADFDKVLVMDDGRAVEFGSPAELLRGRGVFCEMVGASGEREGIERAVLGPGR</sequence>
<feature type="transmembrane region" description="Helical" evidence="12">
    <location>
        <begin position="433"/>
        <end position="459"/>
    </location>
</feature>
<dbReference type="InterPro" id="IPR003593">
    <property type="entry name" value="AAA+_ATPase"/>
</dbReference>
<feature type="transmembrane region" description="Helical" evidence="12">
    <location>
        <begin position="86"/>
        <end position="103"/>
    </location>
</feature>
<dbReference type="FunFam" id="3.40.50.300:FF:000610">
    <property type="entry name" value="Multidrug resistance-associated ABC transporter"/>
    <property type="match status" value="1"/>
</dbReference>
<name>A0A1J9SLQ3_9PEZI</name>
<dbReference type="GO" id="GO:0016020">
    <property type="term" value="C:membrane"/>
    <property type="evidence" value="ECO:0007669"/>
    <property type="project" value="UniProtKB-SubCell"/>
</dbReference>
<evidence type="ECO:0000256" key="9">
    <source>
        <dbReference type="ARBA" id="ARBA00023136"/>
    </source>
</evidence>
<comment type="caution">
    <text evidence="15">The sequence shown here is derived from an EMBL/GenBank/DDBJ whole genome shotgun (WGS) entry which is preliminary data.</text>
</comment>
<evidence type="ECO:0000313" key="16">
    <source>
        <dbReference type="Proteomes" id="UP000183809"/>
    </source>
</evidence>
<dbReference type="SUPFAM" id="SSF90123">
    <property type="entry name" value="ABC transporter transmembrane region"/>
    <property type="match status" value="2"/>
</dbReference>
<dbReference type="CDD" id="cd18596">
    <property type="entry name" value="ABC_6TM_VMR1_D1_like"/>
    <property type="match status" value="1"/>
</dbReference>
<keyword evidence="16" id="KW-1185">Reference proteome</keyword>
<evidence type="ECO:0000259" key="14">
    <source>
        <dbReference type="PROSITE" id="PS50929"/>
    </source>
</evidence>
<keyword evidence="5" id="KW-0677">Repeat</keyword>
<dbReference type="Pfam" id="PF00664">
    <property type="entry name" value="ABC_membrane"/>
    <property type="match status" value="2"/>
</dbReference>
<dbReference type="CDD" id="cd18604">
    <property type="entry name" value="ABC_6TM_VMR1_D2_like"/>
    <property type="match status" value="1"/>
</dbReference>
<feature type="compositionally biased region" description="Acidic residues" evidence="11">
    <location>
        <begin position="388"/>
        <end position="398"/>
    </location>
</feature>
<keyword evidence="4 12" id="KW-0812">Transmembrane</keyword>
<dbReference type="RefSeq" id="XP_020135495.1">
    <property type="nucleotide sequence ID" value="XM_020269949.1"/>
</dbReference>
<evidence type="ECO:0000259" key="13">
    <source>
        <dbReference type="PROSITE" id="PS50893"/>
    </source>
</evidence>
<evidence type="ECO:0000256" key="1">
    <source>
        <dbReference type="ARBA" id="ARBA00004141"/>
    </source>
</evidence>
<dbReference type="InterPro" id="IPR017871">
    <property type="entry name" value="ABC_transporter-like_CS"/>
</dbReference>
<evidence type="ECO:0000256" key="7">
    <source>
        <dbReference type="ARBA" id="ARBA00022840"/>
    </source>
</evidence>
<keyword evidence="7" id="KW-0067">ATP-binding</keyword>
<dbReference type="InterPro" id="IPR027417">
    <property type="entry name" value="P-loop_NTPase"/>
</dbReference>
<dbReference type="SUPFAM" id="SSF52540">
    <property type="entry name" value="P-loop containing nucleoside triphosphate hydrolases"/>
    <property type="match status" value="2"/>
</dbReference>
<dbReference type="GO" id="GO:0005737">
    <property type="term" value="C:cytoplasm"/>
    <property type="evidence" value="ECO:0007669"/>
    <property type="project" value="UniProtKB-ARBA"/>
</dbReference>
<dbReference type="FunFam" id="3.40.50.300:FF:000825">
    <property type="entry name" value="ABC bile acid transporter"/>
    <property type="match status" value="1"/>
</dbReference>
<feature type="transmembrane region" description="Helical" evidence="12">
    <location>
        <begin position="1141"/>
        <end position="1162"/>
    </location>
</feature>
<organism evidence="15 16">
    <name type="scientific">Diplodia corticola</name>
    <dbReference type="NCBI Taxonomy" id="236234"/>
    <lineage>
        <taxon>Eukaryota</taxon>
        <taxon>Fungi</taxon>
        <taxon>Dikarya</taxon>
        <taxon>Ascomycota</taxon>
        <taxon>Pezizomycotina</taxon>
        <taxon>Dothideomycetes</taxon>
        <taxon>Dothideomycetes incertae sedis</taxon>
        <taxon>Botryosphaeriales</taxon>
        <taxon>Botryosphaeriaceae</taxon>
        <taxon>Diplodia</taxon>
    </lineage>
</organism>
<keyword evidence="3" id="KW-0813">Transport</keyword>
<gene>
    <name evidence="15" type="ORF">BKCO1_1000540</name>
</gene>
<feature type="transmembrane region" description="Helical" evidence="12">
    <location>
        <begin position="115"/>
        <end position="137"/>
    </location>
</feature>
<dbReference type="CDD" id="cd03244">
    <property type="entry name" value="ABCC_MRP_domain2"/>
    <property type="match status" value="1"/>
</dbReference>
<dbReference type="GO" id="GO:0005524">
    <property type="term" value="F:ATP binding"/>
    <property type="evidence" value="ECO:0007669"/>
    <property type="project" value="UniProtKB-KW"/>
</dbReference>
<dbReference type="GO" id="GO:0140359">
    <property type="term" value="F:ABC-type transporter activity"/>
    <property type="evidence" value="ECO:0007669"/>
    <property type="project" value="InterPro"/>
</dbReference>
<dbReference type="OrthoDB" id="6500128at2759"/>
<feature type="domain" description="ABC transmembrane type-1" evidence="14">
    <location>
        <begin position="914"/>
        <end position="1190"/>
    </location>
</feature>
<evidence type="ECO:0000256" key="6">
    <source>
        <dbReference type="ARBA" id="ARBA00022741"/>
    </source>
</evidence>
<evidence type="ECO:0000256" key="11">
    <source>
        <dbReference type="SAM" id="MobiDB-lite"/>
    </source>
</evidence>
<dbReference type="Pfam" id="PF00005">
    <property type="entry name" value="ABC_tran"/>
    <property type="match status" value="2"/>
</dbReference>
<dbReference type="Gene3D" id="1.20.1560.10">
    <property type="entry name" value="ABC transporter type 1, transmembrane domain"/>
    <property type="match status" value="2"/>
</dbReference>
<evidence type="ECO:0000256" key="12">
    <source>
        <dbReference type="SAM" id="Phobius"/>
    </source>
</evidence>
<comment type="similarity">
    <text evidence="2">Belongs to the ABC transporter superfamily. ABCC family. Conjugate transporter (TC 3.A.1.208) subfamily.</text>
</comment>
<dbReference type="PANTHER" id="PTHR24223:SF456">
    <property type="entry name" value="MULTIDRUG RESISTANCE-ASSOCIATED PROTEIN LETHAL(2)03659"/>
    <property type="match status" value="1"/>
</dbReference>
<feature type="region of interest" description="Disordered" evidence="11">
    <location>
        <begin position="382"/>
        <end position="401"/>
    </location>
</feature>
<evidence type="ECO:0000256" key="4">
    <source>
        <dbReference type="ARBA" id="ARBA00022692"/>
    </source>
</evidence>
<keyword evidence="10" id="KW-0325">Glycoprotein</keyword>
<evidence type="ECO:0000256" key="10">
    <source>
        <dbReference type="ARBA" id="ARBA00023180"/>
    </source>
</evidence>
<dbReference type="GeneID" id="31010208"/>
<keyword evidence="8 12" id="KW-1133">Transmembrane helix</keyword>
<reference evidence="15 16" key="1">
    <citation type="submission" date="2016-10" db="EMBL/GenBank/DDBJ databases">
        <title>Proteomics and genomics reveal pathogen-plant mechanisms compatible with a hemibiotrophic lifestyle of Diplodia corticola.</title>
        <authorList>
            <person name="Fernandes I."/>
            <person name="De Jonge R."/>
            <person name="Van De Peer Y."/>
            <person name="Devreese B."/>
            <person name="Alves A."/>
            <person name="Esteves A.C."/>
        </authorList>
    </citation>
    <scope>NUCLEOTIDE SEQUENCE [LARGE SCALE GENOMIC DNA]</scope>
    <source>
        <strain evidence="15 16">CBS 112549</strain>
    </source>
</reference>
<dbReference type="InterPro" id="IPR011527">
    <property type="entry name" value="ABC1_TM_dom"/>
</dbReference>
<dbReference type="GO" id="GO:0016887">
    <property type="term" value="F:ATP hydrolysis activity"/>
    <property type="evidence" value="ECO:0007669"/>
    <property type="project" value="InterPro"/>
</dbReference>
<feature type="transmembrane region" description="Helical" evidence="12">
    <location>
        <begin position="60"/>
        <end position="80"/>
    </location>
</feature>
<feature type="transmembrane region" description="Helical" evidence="12">
    <location>
        <begin position="909"/>
        <end position="932"/>
    </location>
</feature>
<evidence type="ECO:0000256" key="2">
    <source>
        <dbReference type="ARBA" id="ARBA00009726"/>
    </source>
</evidence>
<evidence type="ECO:0000256" key="5">
    <source>
        <dbReference type="ARBA" id="ARBA00022737"/>
    </source>
</evidence>
<dbReference type="InterPro" id="IPR036640">
    <property type="entry name" value="ABC1_TM_sf"/>
</dbReference>
<feature type="domain" description="ABC transmembrane type-1" evidence="14">
    <location>
        <begin position="406"/>
        <end position="589"/>
    </location>
</feature>
<dbReference type="PROSITE" id="PS50893">
    <property type="entry name" value="ABC_TRANSPORTER_2"/>
    <property type="match status" value="2"/>
</dbReference>
<dbReference type="CDD" id="cd03250">
    <property type="entry name" value="ABCC_MRP_domain1"/>
    <property type="match status" value="1"/>
</dbReference>
<feature type="transmembrane region" description="Helical" evidence="12">
    <location>
        <begin position="953"/>
        <end position="973"/>
    </location>
</feature>
<dbReference type="PROSITE" id="PS50929">
    <property type="entry name" value="ABC_TM1F"/>
    <property type="match status" value="2"/>
</dbReference>
<dbReference type="Proteomes" id="UP000183809">
    <property type="component" value="Unassembled WGS sequence"/>
</dbReference>
<evidence type="ECO:0000256" key="8">
    <source>
        <dbReference type="ARBA" id="ARBA00022989"/>
    </source>
</evidence>
<accession>A0A1J9SLQ3</accession>
<dbReference type="FunFam" id="1.20.1560.10:FF:000013">
    <property type="entry name" value="ABC transporter C family member 2"/>
    <property type="match status" value="1"/>
</dbReference>
<proteinExistence type="inferred from homology"/>
<dbReference type="EMBL" id="MNUE01000001">
    <property type="protein sequence ID" value="OJD40652.1"/>
    <property type="molecule type" value="Genomic_DNA"/>
</dbReference>
<comment type="subcellular location">
    <subcellularLocation>
        <location evidence="1">Membrane</location>
        <topology evidence="1">Multi-pass membrane protein</topology>
    </subcellularLocation>
</comment>
<evidence type="ECO:0000256" key="3">
    <source>
        <dbReference type="ARBA" id="ARBA00022448"/>
    </source>
</evidence>
<evidence type="ECO:0000313" key="15">
    <source>
        <dbReference type="EMBL" id="OJD40652.1"/>
    </source>
</evidence>
<feature type="domain" description="ABC transporter" evidence="13">
    <location>
        <begin position="616"/>
        <end position="865"/>
    </location>
</feature>
<keyword evidence="9 12" id="KW-0472">Membrane</keyword>
<dbReference type="SMART" id="SM00382">
    <property type="entry name" value="AAA"/>
    <property type="match status" value="2"/>
</dbReference>
<dbReference type="STRING" id="236234.A0A1J9SLQ3"/>
<feature type="domain" description="ABC transporter" evidence="13">
    <location>
        <begin position="1230"/>
        <end position="1482"/>
    </location>
</feature>
<feature type="transmembrane region" description="Helical" evidence="12">
    <location>
        <begin position="6"/>
        <end position="22"/>
    </location>
</feature>
<dbReference type="InterPro" id="IPR050173">
    <property type="entry name" value="ABC_transporter_C-like"/>
</dbReference>
<dbReference type="InterPro" id="IPR003439">
    <property type="entry name" value="ABC_transporter-like_ATP-bd"/>
</dbReference>
<keyword evidence="6" id="KW-0547">Nucleotide-binding</keyword>
<feature type="transmembrane region" description="Helical" evidence="12">
    <location>
        <begin position="525"/>
        <end position="554"/>
    </location>
</feature>
<feature type="transmembrane region" description="Helical" evidence="12">
    <location>
        <begin position="1038"/>
        <end position="1071"/>
    </location>
</feature>